<feature type="region of interest" description="Disordered" evidence="1">
    <location>
        <begin position="39"/>
        <end position="64"/>
    </location>
</feature>
<evidence type="ECO:0000313" key="3">
    <source>
        <dbReference type="Proteomes" id="UP000178759"/>
    </source>
</evidence>
<organism evidence="2 3">
    <name type="scientific">Candidatus Gottesmanbacteria bacterium RIFCSPLOWO2_01_FULL_43_11b</name>
    <dbReference type="NCBI Taxonomy" id="1798392"/>
    <lineage>
        <taxon>Bacteria</taxon>
        <taxon>Candidatus Gottesmaniibacteriota</taxon>
    </lineage>
</organism>
<dbReference type="Proteomes" id="UP000178759">
    <property type="component" value="Unassembled WGS sequence"/>
</dbReference>
<evidence type="ECO:0000313" key="2">
    <source>
        <dbReference type="EMBL" id="OGG23857.1"/>
    </source>
</evidence>
<dbReference type="STRING" id="1798392.A3A79_01480"/>
<sequence length="64" mass="7305">MKLINNEPPPGASPEEAEKWRRAVQKRNLLNRKQLRILRRTGTAADSQLPQEIKVKPPPLAPQK</sequence>
<accession>A0A1F6AHW5</accession>
<reference evidence="2 3" key="1">
    <citation type="journal article" date="2016" name="Nat. Commun.">
        <title>Thousands of microbial genomes shed light on interconnected biogeochemical processes in an aquifer system.</title>
        <authorList>
            <person name="Anantharaman K."/>
            <person name="Brown C.T."/>
            <person name="Hug L.A."/>
            <person name="Sharon I."/>
            <person name="Castelle C.J."/>
            <person name="Probst A.J."/>
            <person name="Thomas B.C."/>
            <person name="Singh A."/>
            <person name="Wilkins M.J."/>
            <person name="Karaoz U."/>
            <person name="Brodie E.L."/>
            <person name="Williams K.H."/>
            <person name="Hubbard S.S."/>
            <person name="Banfield J.F."/>
        </authorList>
    </citation>
    <scope>NUCLEOTIDE SEQUENCE [LARGE SCALE GENOMIC DNA]</scope>
</reference>
<proteinExistence type="predicted"/>
<gene>
    <name evidence="2" type="ORF">A3A79_01480</name>
</gene>
<dbReference type="EMBL" id="MFJV01000001">
    <property type="protein sequence ID" value="OGG23857.1"/>
    <property type="molecule type" value="Genomic_DNA"/>
</dbReference>
<evidence type="ECO:0000256" key="1">
    <source>
        <dbReference type="SAM" id="MobiDB-lite"/>
    </source>
</evidence>
<protein>
    <submittedName>
        <fullName evidence="2">Uncharacterized protein</fullName>
    </submittedName>
</protein>
<dbReference type="AlphaFoldDB" id="A0A1F6AHW5"/>
<comment type="caution">
    <text evidence="2">The sequence shown here is derived from an EMBL/GenBank/DDBJ whole genome shotgun (WGS) entry which is preliminary data.</text>
</comment>
<name>A0A1F6AHW5_9BACT</name>